<feature type="domain" description="Phospholipase/carboxylesterase/thioesterase" evidence="2">
    <location>
        <begin position="46"/>
        <end position="162"/>
    </location>
</feature>
<dbReference type="AlphaFoldDB" id="A0A2W0HZG2"/>
<organism evidence="3 4">
    <name type="scientific">Alteribacter lacisalsi</name>
    <dbReference type="NCBI Taxonomy" id="2045244"/>
    <lineage>
        <taxon>Bacteria</taxon>
        <taxon>Bacillati</taxon>
        <taxon>Bacillota</taxon>
        <taxon>Bacilli</taxon>
        <taxon>Bacillales</taxon>
        <taxon>Bacillaceae</taxon>
        <taxon>Alteribacter</taxon>
    </lineage>
</organism>
<dbReference type="PANTHER" id="PTHR43037">
    <property type="entry name" value="UNNAMED PRODUCT-RELATED"/>
    <property type="match status" value="1"/>
</dbReference>
<dbReference type="OrthoDB" id="9795555at2"/>
<reference evidence="3 4" key="1">
    <citation type="submission" date="2017-10" db="EMBL/GenBank/DDBJ databases">
        <title>Bacillus sp. nov., a halophilic bacterium isolated from a Yangshapao Lake.</title>
        <authorList>
            <person name="Wang H."/>
        </authorList>
    </citation>
    <scope>NUCLEOTIDE SEQUENCE [LARGE SCALE GENOMIC DNA]</scope>
    <source>
        <strain evidence="3 4">YSP-3</strain>
    </source>
</reference>
<evidence type="ECO:0000259" key="2">
    <source>
        <dbReference type="Pfam" id="PF02230"/>
    </source>
</evidence>
<gene>
    <name evidence="3" type="ORF">CR205_10170</name>
</gene>
<dbReference type="Pfam" id="PF02230">
    <property type="entry name" value="Abhydrolase_2"/>
    <property type="match status" value="1"/>
</dbReference>
<dbReference type="Proteomes" id="UP000248066">
    <property type="component" value="Unassembled WGS sequence"/>
</dbReference>
<dbReference type="PANTHER" id="PTHR43037:SF1">
    <property type="entry name" value="BLL1128 PROTEIN"/>
    <property type="match status" value="1"/>
</dbReference>
<keyword evidence="1" id="KW-0732">Signal</keyword>
<dbReference type="InterPro" id="IPR029058">
    <property type="entry name" value="AB_hydrolase_fold"/>
</dbReference>
<dbReference type="Gene3D" id="3.40.50.1820">
    <property type="entry name" value="alpha/beta hydrolase"/>
    <property type="match status" value="1"/>
</dbReference>
<protein>
    <submittedName>
        <fullName evidence="3">Phospholipase</fullName>
    </submittedName>
</protein>
<dbReference type="SUPFAM" id="SSF53474">
    <property type="entry name" value="alpha/beta-Hydrolases"/>
    <property type="match status" value="1"/>
</dbReference>
<dbReference type="GO" id="GO:0016787">
    <property type="term" value="F:hydrolase activity"/>
    <property type="evidence" value="ECO:0007669"/>
    <property type="project" value="InterPro"/>
</dbReference>
<proteinExistence type="predicted"/>
<keyword evidence="4" id="KW-1185">Reference proteome</keyword>
<evidence type="ECO:0000313" key="4">
    <source>
        <dbReference type="Proteomes" id="UP000248066"/>
    </source>
</evidence>
<evidence type="ECO:0000256" key="1">
    <source>
        <dbReference type="ARBA" id="ARBA00022729"/>
    </source>
</evidence>
<dbReference type="EMBL" id="PDOF01000001">
    <property type="protein sequence ID" value="PYZ99228.1"/>
    <property type="molecule type" value="Genomic_DNA"/>
</dbReference>
<comment type="caution">
    <text evidence="3">The sequence shown here is derived from an EMBL/GenBank/DDBJ whole genome shotgun (WGS) entry which is preliminary data.</text>
</comment>
<sequence length="186" mass="21304">MGQRGESFDDMKVYGMPKVAAERDIPAVVVSPVCPETTTWIEELDALHSLIIHAVREYRVDPECIYLTGLSMGGFGTWHLAEKYPYLFAAAAPICGGALHEFGFLDRIHRIAHLPVWTFHGAKDDVVPIERTQILVDRLRQEGGNVEFTVYPEADHDSWTETYDDPRLMDWLFRHRNTEVDLYRKG</sequence>
<evidence type="ECO:0000313" key="3">
    <source>
        <dbReference type="EMBL" id="PYZ99228.1"/>
    </source>
</evidence>
<dbReference type="InterPro" id="IPR003140">
    <property type="entry name" value="PLipase/COase/thioEstase"/>
</dbReference>
<name>A0A2W0HZG2_9BACI</name>
<dbReference type="InterPro" id="IPR050955">
    <property type="entry name" value="Plant_Biomass_Hydrol_Est"/>
</dbReference>
<accession>A0A2W0HZG2</accession>